<organism evidence="1">
    <name type="scientific">Siphoviridae sp. ctjfQ5</name>
    <dbReference type="NCBI Taxonomy" id="2823594"/>
    <lineage>
        <taxon>Viruses</taxon>
        <taxon>Duplodnaviria</taxon>
        <taxon>Heunggongvirae</taxon>
        <taxon>Uroviricota</taxon>
        <taxon>Caudoviricetes</taxon>
    </lineage>
</organism>
<name>A0A8S5L8K7_9CAUD</name>
<dbReference type="EMBL" id="BK014655">
    <property type="protein sequence ID" value="DAD66252.1"/>
    <property type="molecule type" value="Genomic_DNA"/>
</dbReference>
<reference evidence="1" key="1">
    <citation type="journal article" date="2021" name="Proc. Natl. Acad. Sci. U.S.A.">
        <title>A Catalog of Tens of Thousands of Viruses from Human Metagenomes Reveals Hidden Associations with Chronic Diseases.</title>
        <authorList>
            <person name="Tisza M.J."/>
            <person name="Buck C.B."/>
        </authorList>
    </citation>
    <scope>NUCLEOTIDE SEQUENCE</scope>
    <source>
        <strain evidence="1">CtjfQ5</strain>
    </source>
</reference>
<evidence type="ECO:0000313" key="1">
    <source>
        <dbReference type="EMBL" id="DAD66252.1"/>
    </source>
</evidence>
<proteinExistence type="predicted"/>
<protein>
    <submittedName>
        <fullName evidence="1">Tail-collar fiber protein</fullName>
    </submittedName>
</protein>
<sequence length="269" mass="28475">MSKFEDGSYGSLTGIALIGKVLAGRCQMHYTKAAVGNGTIPEGLTPKTMTGPAGYVMDAQIAAVSNPVDGECQVTVRIKSESVESGFYLTNIVLFAEDPDEGEVPYTYLCLENEPEWIRPASSVVGKLATFDLIAAVGDVDTVTAVIDPEAIATIGEVEQSILAHNNDPAAHGGLSSIEERALTVPKTGWDIGASEAPDSVYYVDIPLDSVTEALIPIVNVQPKQLATAKKCGLYPVCRTLSGGIRLYAEKAPESEITATVVLMKEPEN</sequence>
<accession>A0A8S5L8K7</accession>